<organism evidence="4">
    <name type="scientific">Pseudarthrobacter sulfonivorans</name>
    <dbReference type="NCBI Taxonomy" id="121292"/>
    <lineage>
        <taxon>Bacteria</taxon>
        <taxon>Bacillati</taxon>
        <taxon>Actinomycetota</taxon>
        <taxon>Actinomycetes</taxon>
        <taxon>Micrococcales</taxon>
        <taxon>Micrococcaceae</taxon>
        <taxon>Pseudarthrobacter</taxon>
    </lineage>
</organism>
<protein>
    <submittedName>
        <fullName evidence="4">Rrf2 family transcriptional regulator</fullName>
    </submittedName>
</protein>
<dbReference type="InterPro" id="IPR036390">
    <property type="entry name" value="WH_DNA-bd_sf"/>
</dbReference>
<dbReference type="PANTHER" id="PTHR33221:SF4">
    <property type="entry name" value="HTH-TYPE TRANSCRIPTIONAL REPRESSOR NSRR"/>
    <property type="match status" value="1"/>
</dbReference>
<sequence>MKINAFADVSLRALMVLAAAPGATLLTTQNIADAVGTPYNHVSKAMARLRSLGLIEVERGRSGGSRLSSVGRRATVGQVLRDLDTRTDAADCVAPGGECPLIHECRLRVALARAREAFYRELDGVVVAELPGSRQMAPVFQLIGLRPGL</sequence>
<dbReference type="KEGG" id="psul:AU252_06785"/>
<dbReference type="EMBL" id="CP013747">
    <property type="protein sequence ID" value="ALV40903.1"/>
    <property type="molecule type" value="Genomic_DNA"/>
</dbReference>
<evidence type="ECO:0000313" key="5">
    <source>
        <dbReference type="Proteomes" id="UP000065151"/>
    </source>
</evidence>
<dbReference type="STRING" id="121292.AU252_06785"/>
<dbReference type="RefSeq" id="WP_058930068.1">
    <property type="nucleotide sequence ID" value="NZ_CP013747.1"/>
</dbReference>
<evidence type="ECO:0000256" key="2">
    <source>
        <dbReference type="ARBA" id="ARBA00034078"/>
    </source>
</evidence>
<evidence type="ECO:0000256" key="3">
    <source>
        <dbReference type="SAM" id="SignalP"/>
    </source>
</evidence>
<comment type="cofactor">
    <cofactor evidence="2">
        <name>[2Fe-2S] cluster</name>
        <dbReference type="ChEBI" id="CHEBI:190135"/>
    </cofactor>
</comment>
<evidence type="ECO:0000313" key="4">
    <source>
        <dbReference type="EMBL" id="ALV40903.1"/>
    </source>
</evidence>
<keyword evidence="3" id="KW-0732">Signal</keyword>
<gene>
    <name evidence="4" type="ORF">AU252_06785</name>
</gene>
<proteinExistence type="predicted"/>
<dbReference type="InterPro" id="IPR036388">
    <property type="entry name" value="WH-like_DNA-bd_sf"/>
</dbReference>
<dbReference type="GO" id="GO:0005829">
    <property type="term" value="C:cytosol"/>
    <property type="evidence" value="ECO:0007669"/>
    <property type="project" value="TreeGrafter"/>
</dbReference>
<dbReference type="GO" id="GO:0003700">
    <property type="term" value="F:DNA-binding transcription factor activity"/>
    <property type="evidence" value="ECO:0007669"/>
    <property type="project" value="TreeGrafter"/>
</dbReference>
<dbReference type="PANTHER" id="PTHR33221">
    <property type="entry name" value="WINGED HELIX-TURN-HELIX TRANSCRIPTIONAL REGULATOR, RRF2 FAMILY"/>
    <property type="match status" value="1"/>
</dbReference>
<name>A0A0U3FQ38_9MICC</name>
<reference evidence="4 5" key="1">
    <citation type="submission" date="2015-12" db="EMBL/GenBank/DDBJ databases">
        <authorList>
            <person name="Shamseldin A."/>
            <person name="Moawad H."/>
            <person name="Abd El-Rahim W.M."/>
            <person name="Sadowsky M.J."/>
        </authorList>
    </citation>
    <scope>NUCLEOTIDE SEQUENCE [LARGE SCALE GENOMIC DNA]</scope>
    <source>
        <strain evidence="4 5">Ar51</strain>
    </source>
</reference>
<keyword evidence="1" id="KW-0238">DNA-binding</keyword>
<dbReference type="InterPro" id="IPR000944">
    <property type="entry name" value="Tscrpt_reg_Rrf2"/>
</dbReference>
<evidence type="ECO:0000256" key="1">
    <source>
        <dbReference type="ARBA" id="ARBA00023125"/>
    </source>
</evidence>
<dbReference type="Pfam" id="PF02082">
    <property type="entry name" value="Rrf2"/>
    <property type="match status" value="1"/>
</dbReference>
<dbReference type="GO" id="GO:0003677">
    <property type="term" value="F:DNA binding"/>
    <property type="evidence" value="ECO:0007669"/>
    <property type="project" value="UniProtKB-KW"/>
</dbReference>
<dbReference type="Gene3D" id="1.10.10.10">
    <property type="entry name" value="Winged helix-like DNA-binding domain superfamily/Winged helix DNA-binding domain"/>
    <property type="match status" value="1"/>
</dbReference>
<feature type="chain" id="PRO_5038663665" evidence="3">
    <location>
        <begin position="19"/>
        <end position="149"/>
    </location>
</feature>
<dbReference type="PROSITE" id="PS51197">
    <property type="entry name" value="HTH_RRF2_2"/>
    <property type="match status" value="1"/>
</dbReference>
<feature type="signal peptide" evidence="3">
    <location>
        <begin position="1"/>
        <end position="18"/>
    </location>
</feature>
<dbReference type="Proteomes" id="UP000065151">
    <property type="component" value="Chromosome"/>
</dbReference>
<dbReference type="SUPFAM" id="SSF46785">
    <property type="entry name" value="Winged helix' DNA-binding domain"/>
    <property type="match status" value="1"/>
</dbReference>
<dbReference type="AlphaFoldDB" id="A0A0U3FQ38"/>
<accession>A0A0U3FQ38</accession>